<dbReference type="SUPFAM" id="SSF54928">
    <property type="entry name" value="RNA-binding domain, RBD"/>
    <property type="match status" value="3"/>
</dbReference>
<keyword evidence="1 2" id="KW-0694">RNA-binding</keyword>
<dbReference type="VEuPathDB" id="FungiDB:LCOR_08983.1"/>
<dbReference type="CDD" id="cd12532">
    <property type="entry name" value="RRM3_MEI2_fungi"/>
    <property type="match status" value="1"/>
</dbReference>
<evidence type="ECO:0000313" key="6">
    <source>
        <dbReference type="Proteomes" id="UP000027586"/>
    </source>
</evidence>
<feature type="region of interest" description="Disordered" evidence="3">
    <location>
        <begin position="1"/>
        <end position="68"/>
    </location>
</feature>
<evidence type="ECO:0000256" key="1">
    <source>
        <dbReference type="ARBA" id="ARBA00022884"/>
    </source>
</evidence>
<protein>
    <submittedName>
        <fullName evidence="5">Meiosis protein mei2</fullName>
    </submittedName>
</protein>
<dbReference type="PROSITE" id="PS50102">
    <property type="entry name" value="RRM"/>
    <property type="match status" value="1"/>
</dbReference>
<evidence type="ECO:0000256" key="2">
    <source>
        <dbReference type="PROSITE-ProRule" id="PRU00176"/>
    </source>
</evidence>
<feature type="region of interest" description="Disordered" evidence="3">
    <location>
        <begin position="114"/>
        <end position="146"/>
    </location>
</feature>
<feature type="region of interest" description="Disordered" evidence="3">
    <location>
        <begin position="649"/>
        <end position="689"/>
    </location>
</feature>
<feature type="compositionally biased region" description="Low complexity" evidence="3">
    <location>
        <begin position="499"/>
        <end position="516"/>
    </location>
</feature>
<gene>
    <name evidence="5" type="ORF">LCOR_08983.1</name>
</gene>
<dbReference type="InterPro" id="IPR007201">
    <property type="entry name" value="Mei2-like_Rrm_C"/>
</dbReference>
<accession>A0A068S804</accession>
<dbReference type="EMBL" id="CBTN010000052">
    <property type="protein sequence ID" value="CDH58105.1"/>
    <property type="molecule type" value="Genomic_DNA"/>
</dbReference>
<dbReference type="InterPro" id="IPR034862">
    <property type="entry name" value="Fungal_Mei2-like_RRM3"/>
</dbReference>
<proteinExistence type="predicted"/>
<dbReference type="InterPro" id="IPR035979">
    <property type="entry name" value="RBD_domain_sf"/>
</dbReference>
<dbReference type="InterPro" id="IPR000504">
    <property type="entry name" value="RRM_dom"/>
</dbReference>
<dbReference type="STRING" id="1263082.A0A068S804"/>
<dbReference type="Pfam" id="PF04059">
    <property type="entry name" value="RRM_2"/>
    <property type="match status" value="1"/>
</dbReference>
<name>A0A068S804_9FUNG</name>
<dbReference type="OrthoDB" id="417481at2759"/>
<dbReference type="AlphaFoldDB" id="A0A068S804"/>
<sequence>MQPPSTSSSSRFSKRSTSMARASVFVDPQPTTPQSNDHSVYAPRPSIFNTSSSSHQPNLVVESSSSKSAAALAPIGVRRAFGELTNHRDTPRFQSSNVHRKLPLSSINLMAFNQQQQHPPPPAKQQQQEESPSSRFHAHNFDPFGTTTEMDPFGLNQFGLPANTTAPFGQRTTVNQSQQQHVSRHVCVSHLPVGTDPHVLVETLQTFGAISHVYPEYLQTNRSLTVSYYDLRSATQAVNALQALGDSSSNEYQHVQVDFYSDSKLSFLHHGDDNDDDDDIRSTTEAATVIVTMLSSGARDKMDVFDYKGFFQHWGDIRSILPLDSFPDRLIVQIEFYDTRAAERIISQVHEQVYQGIIFHVSHPTRARPSNQWSSSSDGFVNRLGTNFDISENVSQQQQHLVYPFGPSLLYSQQQHESTNPDDDTMQPSNSFSLFANNSLTRRVPLPSTSPSMIIAPPPQPLAGGDMRLENRSLLGQVAEDNAMEEEVAIISSSERRPSTATRSSSMSSLRPTTASPDHSKGNLFDIQRVMDGSDRRTTFMIRNIPNKYTQQMLKESIDATHYGAYDFLYLRIDFQNKCNVGYAFINFIDVKSVISFAQERIGKRWSRFNSEKRCSLSYANIQGKEALVEKFRNSTVMDEPPSYRPMLFYSSGPHVGEQQPFPEPTVSAETRYQRRRRTSGSQRQEKKH</sequence>
<comment type="caution">
    <text evidence="5">The sequence shown here is derived from an EMBL/GenBank/DDBJ whole genome shotgun (WGS) entry which is preliminary data.</text>
</comment>
<dbReference type="PANTHER" id="PTHR23189">
    <property type="entry name" value="RNA RECOGNITION MOTIF-CONTAINING"/>
    <property type="match status" value="1"/>
</dbReference>
<feature type="compositionally biased region" description="Low complexity" evidence="3">
    <location>
        <begin position="1"/>
        <end position="18"/>
    </location>
</feature>
<feature type="compositionally biased region" description="Polar residues" evidence="3">
    <location>
        <begin position="47"/>
        <end position="57"/>
    </location>
</feature>
<dbReference type="GO" id="GO:0003723">
    <property type="term" value="F:RNA binding"/>
    <property type="evidence" value="ECO:0007669"/>
    <property type="project" value="UniProtKB-UniRule"/>
</dbReference>
<evidence type="ECO:0000259" key="4">
    <source>
        <dbReference type="PROSITE" id="PS50102"/>
    </source>
</evidence>
<organism evidence="5 6">
    <name type="scientific">Lichtheimia corymbifera JMRC:FSU:9682</name>
    <dbReference type="NCBI Taxonomy" id="1263082"/>
    <lineage>
        <taxon>Eukaryota</taxon>
        <taxon>Fungi</taxon>
        <taxon>Fungi incertae sedis</taxon>
        <taxon>Mucoromycota</taxon>
        <taxon>Mucoromycotina</taxon>
        <taxon>Mucoromycetes</taxon>
        <taxon>Mucorales</taxon>
        <taxon>Lichtheimiaceae</taxon>
        <taxon>Lichtheimia</taxon>
    </lineage>
</organism>
<feature type="region of interest" description="Disordered" evidence="3">
    <location>
        <begin position="491"/>
        <end position="522"/>
    </location>
</feature>
<reference evidence="5" key="1">
    <citation type="submission" date="2013-08" db="EMBL/GenBank/DDBJ databases">
        <title>Gene expansion shapes genome architecture in the human pathogen Lichtheimia corymbifera: an evolutionary genomics analysis in the ancient terrestrial Mucorales (Mucoromycotina).</title>
        <authorList>
            <person name="Schwartze V.U."/>
            <person name="Winter S."/>
            <person name="Shelest E."/>
            <person name="Marcet-Houben M."/>
            <person name="Horn F."/>
            <person name="Wehner S."/>
            <person name="Hoffmann K."/>
            <person name="Riege K."/>
            <person name="Sammeth M."/>
            <person name="Nowrousian M."/>
            <person name="Valiante V."/>
            <person name="Linde J."/>
            <person name="Jacobsen I.D."/>
            <person name="Marz M."/>
            <person name="Brakhage A.A."/>
            <person name="Gabaldon T."/>
            <person name="Bocker S."/>
            <person name="Voigt K."/>
        </authorList>
    </citation>
    <scope>NUCLEOTIDE SEQUENCE [LARGE SCALE GENOMIC DNA]</scope>
    <source>
        <strain evidence="5">FSU 9682</strain>
    </source>
</reference>
<feature type="domain" description="RRM" evidence="4">
    <location>
        <begin position="538"/>
        <end position="634"/>
    </location>
</feature>
<evidence type="ECO:0000256" key="3">
    <source>
        <dbReference type="SAM" id="MobiDB-lite"/>
    </source>
</evidence>
<keyword evidence="6" id="KW-1185">Reference proteome</keyword>
<evidence type="ECO:0000313" key="5">
    <source>
        <dbReference type="EMBL" id="CDH58105.1"/>
    </source>
</evidence>
<dbReference type="Proteomes" id="UP000027586">
    <property type="component" value="Unassembled WGS sequence"/>
</dbReference>